<dbReference type="InterPro" id="IPR005122">
    <property type="entry name" value="Uracil-DNA_glycosylase-like"/>
</dbReference>
<evidence type="ECO:0000256" key="3">
    <source>
        <dbReference type="ARBA" id="ARBA00023204"/>
    </source>
</evidence>
<evidence type="ECO:0000313" key="6">
    <source>
        <dbReference type="Proteomes" id="UP000373449"/>
    </source>
</evidence>
<organism evidence="5 6">
    <name type="scientific">Budvicia aquatica</name>
    <dbReference type="NCBI Taxonomy" id="82979"/>
    <lineage>
        <taxon>Bacteria</taxon>
        <taxon>Pseudomonadati</taxon>
        <taxon>Pseudomonadota</taxon>
        <taxon>Gammaproteobacteria</taxon>
        <taxon>Enterobacterales</taxon>
        <taxon>Budviciaceae</taxon>
        <taxon>Budvicia</taxon>
    </lineage>
</organism>
<dbReference type="GO" id="GO:0008263">
    <property type="term" value="F:pyrimidine-specific mismatch base pair DNA N-glycosylase activity"/>
    <property type="evidence" value="ECO:0007669"/>
    <property type="project" value="TreeGrafter"/>
</dbReference>
<keyword evidence="2 5" id="KW-0378">Hydrolase</keyword>
<proteinExistence type="predicted"/>
<dbReference type="Pfam" id="PF03167">
    <property type="entry name" value="UDG"/>
    <property type="match status" value="1"/>
</dbReference>
<keyword evidence="5" id="KW-0326">Glycosidase</keyword>
<dbReference type="SUPFAM" id="SSF52141">
    <property type="entry name" value="Uracil-DNA glycosylase-like"/>
    <property type="match status" value="1"/>
</dbReference>
<dbReference type="Proteomes" id="UP000373449">
    <property type="component" value="Unassembled WGS sequence"/>
</dbReference>
<keyword evidence="1" id="KW-0227">DNA damage</keyword>
<gene>
    <name evidence="5" type="primary">mug</name>
    <name evidence="5" type="ORF">NCTC12282_02411</name>
</gene>
<dbReference type="PANTHER" id="PTHR12159:SF9">
    <property type="entry name" value="G_T MISMATCH-SPECIFIC THYMINE DNA GLYCOSYLASE"/>
    <property type="match status" value="1"/>
</dbReference>
<protein>
    <submittedName>
        <fullName evidence="5">G/U mismatch-specific DNA glycosylase</fullName>
        <ecNumber evidence="5">3.2.2.28</ecNumber>
    </submittedName>
</protein>
<evidence type="ECO:0000256" key="1">
    <source>
        <dbReference type="ARBA" id="ARBA00022763"/>
    </source>
</evidence>
<evidence type="ECO:0000313" key="5">
    <source>
        <dbReference type="EMBL" id="VFS47474.1"/>
    </source>
</evidence>
<keyword evidence="3" id="KW-0234">DNA repair</keyword>
<accession>A0A484ZGF3</accession>
<sequence>MGRVLMITDILRPGLQVVFCGINPGLKTASSGFHFADATNRFWKVLYQAGLTKTLLTPEDELMLLDNNCGITMLVERPTVRADQLSSEELKQGGAALIEKVEYYQPKAVAILGKQAYHMAFGVRNAKWGKQDITIGQTQVWLLPNPSGLNRATLDQLADSYRELGVALQSL</sequence>
<feature type="domain" description="Uracil-DNA glycosylase-like" evidence="4">
    <location>
        <begin position="12"/>
        <end position="155"/>
    </location>
</feature>
<dbReference type="Gene3D" id="3.40.470.10">
    <property type="entry name" value="Uracil-DNA glycosylase-like domain"/>
    <property type="match status" value="1"/>
</dbReference>
<dbReference type="InterPro" id="IPR015637">
    <property type="entry name" value="MUG/TDG"/>
</dbReference>
<evidence type="ECO:0000256" key="2">
    <source>
        <dbReference type="ARBA" id="ARBA00022801"/>
    </source>
</evidence>
<dbReference type="PANTHER" id="PTHR12159">
    <property type="entry name" value="G/T AND G/U MISMATCH-SPECIFIC DNA GLYCOSYLASE"/>
    <property type="match status" value="1"/>
</dbReference>
<dbReference type="CDD" id="cd10028">
    <property type="entry name" value="UDG-F2_TDG_MUG"/>
    <property type="match status" value="1"/>
</dbReference>
<evidence type="ECO:0000259" key="4">
    <source>
        <dbReference type="Pfam" id="PF03167"/>
    </source>
</evidence>
<dbReference type="GO" id="GO:0004844">
    <property type="term" value="F:uracil DNA N-glycosylase activity"/>
    <property type="evidence" value="ECO:0007669"/>
    <property type="project" value="TreeGrafter"/>
</dbReference>
<dbReference type="GO" id="GO:0006285">
    <property type="term" value="P:base-excision repair, AP site formation"/>
    <property type="evidence" value="ECO:0007669"/>
    <property type="project" value="InterPro"/>
</dbReference>
<dbReference type="InterPro" id="IPR036895">
    <property type="entry name" value="Uracil-DNA_glycosylase-like_sf"/>
</dbReference>
<name>A0A484ZGF3_9GAMM</name>
<reference evidence="5 6" key="1">
    <citation type="submission" date="2019-03" db="EMBL/GenBank/DDBJ databases">
        <authorList>
            <consortium name="Pathogen Informatics"/>
        </authorList>
    </citation>
    <scope>NUCLEOTIDE SEQUENCE [LARGE SCALE GENOMIC DNA]</scope>
    <source>
        <strain evidence="5 6">NCTC12282</strain>
    </source>
</reference>
<dbReference type="AlphaFoldDB" id="A0A484ZGF3"/>
<dbReference type="EC" id="3.2.2.28" evidence="5"/>
<dbReference type="EMBL" id="CAADJA010000002">
    <property type="protein sequence ID" value="VFS47474.1"/>
    <property type="molecule type" value="Genomic_DNA"/>
</dbReference>
<dbReference type="NCBIfam" id="NF007570">
    <property type="entry name" value="PRK10201.1"/>
    <property type="match status" value="1"/>
</dbReference>